<dbReference type="CDD" id="cd06937">
    <property type="entry name" value="NR_LBD_RAR"/>
    <property type="match status" value="1"/>
</dbReference>
<dbReference type="GO" id="GO:0000122">
    <property type="term" value="P:negative regulation of transcription by RNA polymerase II"/>
    <property type="evidence" value="ECO:0000318"/>
    <property type="project" value="GO_Central"/>
</dbReference>
<dbReference type="InterPro" id="IPR001628">
    <property type="entry name" value="Znf_hrmn_rcpt"/>
</dbReference>
<dbReference type="PROSITE" id="PS51843">
    <property type="entry name" value="NR_LBD"/>
    <property type="match status" value="1"/>
</dbReference>
<dbReference type="STRING" id="7719.ENSCINP00000014259"/>
<accession>F6VND6</accession>
<dbReference type="InterPro" id="IPR047159">
    <property type="entry name" value="NR_DBD_RAR"/>
</dbReference>
<evidence type="ECO:0000259" key="12">
    <source>
        <dbReference type="PROSITE" id="PS51030"/>
    </source>
</evidence>
<keyword evidence="6 10" id="KW-0238">DNA-binding</keyword>
<dbReference type="FunFam" id="3.30.50.10:FF:000044">
    <property type="entry name" value="retinoic acid receptor beta isoform X4"/>
    <property type="match status" value="1"/>
</dbReference>
<dbReference type="AlphaFoldDB" id="F6VND6"/>
<feature type="domain" description="NR LBD" evidence="13">
    <location>
        <begin position="397"/>
        <end position="634"/>
    </location>
</feature>
<gene>
    <name evidence="14" type="primary">rar</name>
</gene>
<evidence type="ECO:0000313" key="15">
    <source>
        <dbReference type="Proteomes" id="UP000008144"/>
    </source>
</evidence>
<dbReference type="Pfam" id="PF00105">
    <property type="entry name" value="zf-C4"/>
    <property type="match status" value="1"/>
</dbReference>
<feature type="compositionally biased region" description="Polar residues" evidence="11">
    <location>
        <begin position="18"/>
        <end position="37"/>
    </location>
</feature>
<dbReference type="InterPro" id="IPR000536">
    <property type="entry name" value="Nucl_hrmn_rcpt_lig-bd"/>
</dbReference>
<organism evidence="14 15">
    <name type="scientific">Ciona intestinalis</name>
    <name type="common">Transparent sea squirt</name>
    <name type="synonym">Ascidia intestinalis</name>
    <dbReference type="NCBI Taxonomy" id="7719"/>
    <lineage>
        <taxon>Eukaryota</taxon>
        <taxon>Metazoa</taxon>
        <taxon>Chordata</taxon>
        <taxon>Tunicata</taxon>
        <taxon>Ascidiacea</taxon>
        <taxon>Phlebobranchia</taxon>
        <taxon>Cionidae</taxon>
        <taxon>Ciona</taxon>
    </lineage>
</organism>
<keyword evidence="3 10" id="KW-0863">Zinc-finger</keyword>
<evidence type="ECO:0000256" key="5">
    <source>
        <dbReference type="ARBA" id="ARBA00023015"/>
    </source>
</evidence>
<keyword evidence="8 10" id="KW-0675">Receptor</keyword>
<evidence type="ECO:0000256" key="10">
    <source>
        <dbReference type="RuleBase" id="RU004334"/>
    </source>
</evidence>
<dbReference type="SUPFAM" id="SSF48508">
    <property type="entry name" value="Nuclear receptor ligand-binding domain"/>
    <property type="match status" value="1"/>
</dbReference>
<evidence type="ECO:0000256" key="1">
    <source>
        <dbReference type="ARBA" id="ARBA00008092"/>
    </source>
</evidence>
<dbReference type="InterPro" id="IPR035500">
    <property type="entry name" value="NHR-like_dom_sf"/>
</dbReference>
<dbReference type="GO" id="GO:0090575">
    <property type="term" value="C:RNA polymerase II transcription regulator complex"/>
    <property type="evidence" value="ECO:0000318"/>
    <property type="project" value="GO_Central"/>
</dbReference>
<evidence type="ECO:0000259" key="13">
    <source>
        <dbReference type="PROSITE" id="PS51843"/>
    </source>
</evidence>
<dbReference type="HOGENOM" id="CLU_453133_0_0_1"/>
<evidence type="ECO:0000256" key="4">
    <source>
        <dbReference type="ARBA" id="ARBA00022833"/>
    </source>
</evidence>
<evidence type="ECO:0000256" key="9">
    <source>
        <dbReference type="ARBA" id="ARBA00023242"/>
    </source>
</evidence>
<dbReference type="GO" id="GO:0030154">
    <property type="term" value="P:cell differentiation"/>
    <property type="evidence" value="ECO:0000318"/>
    <property type="project" value="GO_Central"/>
</dbReference>
<feature type="region of interest" description="Disordered" evidence="11">
    <location>
        <begin position="1"/>
        <end position="46"/>
    </location>
</feature>
<feature type="region of interest" description="Disordered" evidence="11">
    <location>
        <begin position="76"/>
        <end position="98"/>
    </location>
</feature>
<dbReference type="GO" id="GO:0005634">
    <property type="term" value="C:nucleus"/>
    <property type="evidence" value="ECO:0000318"/>
    <property type="project" value="GO_Central"/>
</dbReference>
<dbReference type="GO" id="GO:0048384">
    <property type="term" value="P:retinoic acid receptor signaling pathway"/>
    <property type="evidence" value="ECO:0000318"/>
    <property type="project" value="GO_Central"/>
</dbReference>
<dbReference type="PROSITE" id="PS51030">
    <property type="entry name" value="NUCLEAR_REC_DBD_2"/>
    <property type="match status" value="1"/>
</dbReference>
<feature type="compositionally biased region" description="Polar residues" evidence="11">
    <location>
        <begin position="236"/>
        <end position="250"/>
    </location>
</feature>
<comment type="subcellular location">
    <subcellularLocation>
        <location evidence="10">Nucleus</location>
    </subcellularLocation>
</comment>
<dbReference type="PRINTS" id="PR00398">
    <property type="entry name" value="STRDHORMONER"/>
</dbReference>
<reference evidence="15" key="1">
    <citation type="journal article" date="2002" name="Science">
        <title>The draft genome of Ciona intestinalis: insights into chordate and vertebrate origins.</title>
        <authorList>
            <person name="Dehal P."/>
            <person name="Satou Y."/>
            <person name="Campbell R.K."/>
            <person name="Chapman J."/>
            <person name="Degnan B."/>
            <person name="De Tomaso A."/>
            <person name="Davidson B."/>
            <person name="Di Gregorio A."/>
            <person name="Gelpke M."/>
            <person name="Goodstein D.M."/>
            <person name="Harafuji N."/>
            <person name="Hastings K.E."/>
            <person name="Ho I."/>
            <person name="Hotta K."/>
            <person name="Huang W."/>
            <person name="Kawashima T."/>
            <person name="Lemaire P."/>
            <person name="Martinez D."/>
            <person name="Meinertzhagen I.A."/>
            <person name="Necula S."/>
            <person name="Nonaka M."/>
            <person name="Putnam N."/>
            <person name="Rash S."/>
            <person name="Saiga H."/>
            <person name="Satake M."/>
            <person name="Terry A."/>
            <person name="Yamada L."/>
            <person name="Wang H.G."/>
            <person name="Awazu S."/>
            <person name="Azumi K."/>
            <person name="Boore J."/>
            <person name="Branno M."/>
            <person name="Chin-Bow S."/>
            <person name="DeSantis R."/>
            <person name="Doyle S."/>
            <person name="Francino P."/>
            <person name="Keys D.N."/>
            <person name="Haga S."/>
            <person name="Hayashi H."/>
            <person name="Hino K."/>
            <person name="Imai K.S."/>
            <person name="Inaba K."/>
            <person name="Kano S."/>
            <person name="Kobayashi K."/>
            <person name="Kobayashi M."/>
            <person name="Lee B.I."/>
            <person name="Makabe K.W."/>
            <person name="Manohar C."/>
            <person name="Matassi G."/>
            <person name="Medina M."/>
            <person name="Mochizuki Y."/>
            <person name="Mount S."/>
            <person name="Morishita T."/>
            <person name="Miura S."/>
            <person name="Nakayama A."/>
            <person name="Nishizaka S."/>
            <person name="Nomoto H."/>
            <person name="Ohta F."/>
            <person name="Oishi K."/>
            <person name="Rigoutsos I."/>
            <person name="Sano M."/>
            <person name="Sasaki A."/>
            <person name="Sasakura Y."/>
            <person name="Shoguchi E."/>
            <person name="Shin-i T."/>
            <person name="Spagnuolo A."/>
            <person name="Stainier D."/>
            <person name="Suzuki M.M."/>
            <person name="Tassy O."/>
            <person name="Takatori N."/>
            <person name="Tokuoka M."/>
            <person name="Yagi K."/>
            <person name="Yoshizaki F."/>
            <person name="Wada S."/>
            <person name="Zhang C."/>
            <person name="Hyatt P.D."/>
            <person name="Larimer F."/>
            <person name="Detter C."/>
            <person name="Doggett N."/>
            <person name="Glavina T."/>
            <person name="Hawkins T."/>
            <person name="Richardson P."/>
            <person name="Lucas S."/>
            <person name="Kohara Y."/>
            <person name="Levine M."/>
            <person name="Satoh N."/>
            <person name="Rokhsar D.S."/>
        </authorList>
    </citation>
    <scope>NUCLEOTIDE SEQUENCE [LARGE SCALE GENOMIC DNA]</scope>
</reference>
<dbReference type="InParanoid" id="F6VND6"/>
<dbReference type="Pfam" id="PF00104">
    <property type="entry name" value="Hormone_recep"/>
    <property type="match status" value="1"/>
</dbReference>
<evidence type="ECO:0000256" key="8">
    <source>
        <dbReference type="ARBA" id="ARBA00023170"/>
    </source>
</evidence>
<evidence type="ECO:0000256" key="3">
    <source>
        <dbReference type="ARBA" id="ARBA00022771"/>
    </source>
</evidence>
<dbReference type="CTD" id="778742"/>
<feature type="compositionally biased region" description="Polar residues" evidence="11">
    <location>
        <begin position="205"/>
        <end position="215"/>
    </location>
</feature>
<reference evidence="14" key="2">
    <citation type="journal article" date="2008" name="Genome Biol.">
        <title>Improved genome assembly and evidence-based global gene model set for the chordate Ciona intestinalis: new insight into intron and operon populations.</title>
        <authorList>
            <person name="Satou Y."/>
            <person name="Mineta K."/>
            <person name="Ogasawara M."/>
            <person name="Sasakura Y."/>
            <person name="Shoguchi E."/>
            <person name="Ueno K."/>
            <person name="Yamada L."/>
            <person name="Matsumoto J."/>
            <person name="Wasserscheid J."/>
            <person name="Dewar K."/>
            <person name="Wiley G.B."/>
            <person name="Macmil S.L."/>
            <person name="Roe B.A."/>
            <person name="Zeller R.W."/>
            <person name="Hastings K.E."/>
            <person name="Lemaire P."/>
            <person name="Lindquist E."/>
            <person name="Endo T."/>
            <person name="Hotta K."/>
            <person name="Inaba K."/>
        </authorList>
    </citation>
    <scope>NUCLEOTIDE SEQUENCE [LARGE SCALE GENOMIC DNA]</scope>
    <source>
        <strain evidence="14">wild type</strain>
    </source>
</reference>
<feature type="region of interest" description="Disordered" evidence="11">
    <location>
        <begin position="369"/>
        <end position="394"/>
    </location>
</feature>
<evidence type="ECO:0000313" key="14">
    <source>
        <dbReference type="Ensembl" id="ENSCINP00000014259.3"/>
    </source>
</evidence>
<evidence type="ECO:0000256" key="7">
    <source>
        <dbReference type="ARBA" id="ARBA00023163"/>
    </source>
</evidence>
<dbReference type="GeneTree" id="ENSGT00940000156458"/>
<keyword evidence="4 10" id="KW-0862">Zinc</keyword>
<reference evidence="14" key="4">
    <citation type="submission" date="2025-09" db="UniProtKB">
        <authorList>
            <consortium name="Ensembl"/>
        </authorList>
    </citation>
    <scope>IDENTIFICATION</scope>
</reference>
<keyword evidence="9 10" id="KW-0539">Nucleus</keyword>
<dbReference type="PRINTS" id="PR00047">
    <property type="entry name" value="STROIDFINGER"/>
</dbReference>
<dbReference type="SUPFAM" id="SSF57716">
    <property type="entry name" value="Glucocorticoid receptor-like (DNA-binding domain)"/>
    <property type="match status" value="1"/>
</dbReference>
<dbReference type="InterPro" id="IPR003078">
    <property type="entry name" value="Retinoic_acid_rcpt"/>
</dbReference>
<dbReference type="InterPro" id="IPR047158">
    <property type="entry name" value="NR_LBD_RAR"/>
</dbReference>
<dbReference type="GO" id="GO:0000978">
    <property type="term" value="F:RNA polymerase II cis-regulatory region sequence-specific DNA binding"/>
    <property type="evidence" value="ECO:0000318"/>
    <property type="project" value="GO_Central"/>
</dbReference>
<feature type="compositionally biased region" description="Low complexity" evidence="11">
    <location>
        <begin position="1"/>
        <end position="10"/>
    </location>
</feature>
<dbReference type="SMART" id="SM00399">
    <property type="entry name" value="ZnF_C4"/>
    <property type="match status" value="1"/>
</dbReference>
<dbReference type="KEGG" id="cin:778742"/>
<dbReference type="Gene3D" id="3.30.50.10">
    <property type="entry name" value="Erythroid Transcription Factor GATA-1, subunit A"/>
    <property type="match status" value="1"/>
</dbReference>
<keyword evidence="15" id="KW-1185">Reference proteome</keyword>
<dbReference type="PRINTS" id="PR01292">
    <property type="entry name" value="RETNOICACIDR"/>
</dbReference>
<dbReference type="FunFam" id="1.10.565.10:FF:000075">
    <property type="entry name" value="Retinoic acid receptor"/>
    <property type="match status" value="1"/>
</dbReference>
<dbReference type="SMART" id="SM00430">
    <property type="entry name" value="HOLI"/>
    <property type="match status" value="1"/>
</dbReference>
<dbReference type="PANTHER" id="PTHR24085">
    <property type="entry name" value="NUCLEAR HORMONE RECEPTOR"/>
    <property type="match status" value="1"/>
</dbReference>
<dbReference type="Gene3D" id="1.10.565.10">
    <property type="entry name" value="Retinoid X Receptor"/>
    <property type="match status" value="1"/>
</dbReference>
<dbReference type="PROSITE" id="PS00031">
    <property type="entry name" value="NUCLEAR_REC_DBD_1"/>
    <property type="match status" value="1"/>
</dbReference>
<dbReference type="GO" id="GO:0008270">
    <property type="term" value="F:zinc ion binding"/>
    <property type="evidence" value="ECO:0007669"/>
    <property type="project" value="UniProtKB-KW"/>
</dbReference>
<evidence type="ECO:0000256" key="6">
    <source>
        <dbReference type="ARBA" id="ARBA00023125"/>
    </source>
</evidence>
<keyword evidence="2 10" id="KW-0479">Metal-binding</keyword>
<evidence type="ECO:0000256" key="2">
    <source>
        <dbReference type="ARBA" id="ARBA00022723"/>
    </source>
</evidence>
<dbReference type="CDD" id="cd06964">
    <property type="entry name" value="NR_DBD_RAR"/>
    <property type="match status" value="1"/>
</dbReference>
<sequence length="638" mass="69825">METVESVDSSVDSRSHMESSQTLQRKSSIDSQATTAESLGSPSPRILLSPSPQPLPFFPHYTAQFYGLGTSESPKHFKSASSASNMSSHPSVSASQSDYHKQFMSQALSMAMMPPSFPPSYGIGGYNSAVDIQGFLISAAAQAMSAALKPHALNSNSPPSAQSSWKLPPTSCTASPVGNYLHKSHTSSGRGADRLNEVDCMPNPSHFNGTANHGQENAKRRKMSEMRDGGRERNPIESSVSPTSVGLNNHTGEKCRASPDSVGLSSTGSSYSGSESDGLHPGQCPPSPPPPPRIYKPCFVCGDKSSGYHYGVASCEGCKGFFRRSVQKNMQYTCHRNKQCLINKSTRSRCQYCRLQKCIQAGMLRESVRNDRNKKRGKEKEGKSDQNGVDEPSCSPEIEALVTSVHKFHVETFPLSSELKKYQIPSPPIVKDTSAKTDSNLWEKFAELSTKCIVKIVEFAKGIPGFQDFTIADQITLLKCACLEVLFLRICSRFSPEHDTMTFSDGLTLTRKQMRVCGFGPITEQVFSFAQSLHPLNADATEIGLLSAICLVSADRVDLEEPDKVELLQESLVEGLKYYARKRRPHTPQVFPKLIIKISDLRSISLKGADRVVTVKTEIPCGAMPPLMSEMLENDEVE</sequence>
<feature type="domain" description="Nuclear receptor" evidence="12">
    <location>
        <begin position="295"/>
        <end position="370"/>
    </location>
</feature>
<dbReference type="RefSeq" id="NP_001071806.2">
    <property type="nucleotide sequence ID" value="NM_001078338.2"/>
</dbReference>
<dbReference type="GO" id="GO:0004879">
    <property type="term" value="F:nuclear receptor activity"/>
    <property type="evidence" value="ECO:0000318"/>
    <property type="project" value="GO_Central"/>
</dbReference>
<dbReference type="Proteomes" id="UP000008144">
    <property type="component" value="Chromosome 9"/>
</dbReference>
<dbReference type="PANTHER" id="PTHR24085:SF9">
    <property type="match status" value="1"/>
</dbReference>
<dbReference type="EMBL" id="EAAA01002947">
    <property type="status" value="NOT_ANNOTATED_CDS"/>
    <property type="molecule type" value="Genomic_DNA"/>
</dbReference>
<feature type="compositionally biased region" description="Low complexity" evidence="11">
    <location>
        <begin position="79"/>
        <end position="95"/>
    </location>
</feature>
<dbReference type="GeneID" id="778742"/>
<proteinExistence type="inferred from homology"/>
<feature type="compositionally biased region" description="Low complexity" evidence="11">
    <location>
        <begin position="258"/>
        <end position="276"/>
    </location>
</feature>
<protein>
    <submittedName>
        <fullName evidence="14">Nuclear receptor</fullName>
    </submittedName>
</protein>
<feature type="compositionally biased region" description="Basic and acidic residues" evidence="11">
    <location>
        <begin position="223"/>
        <end position="235"/>
    </location>
</feature>
<dbReference type="Ensembl" id="ENSCINT00000014259.3">
    <property type="protein sequence ID" value="ENSCINP00000014259.3"/>
    <property type="gene ID" value="ENSCING00000006945.3"/>
</dbReference>
<name>F6VND6_CIOIN</name>
<dbReference type="InterPro" id="IPR013088">
    <property type="entry name" value="Znf_NHR/GATA"/>
</dbReference>
<comment type="similarity">
    <text evidence="1">Belongs to the nuclear hormone receptor family. NR1 subfamily.</text>
</comment>
<keyword evidence="5 10" id="KW-0805">Transcription regulation</keyword>
<dbReference type="GO" id="GO:0045944">
    <property type="term" value="P:positive regulation of transcription by RNA polymerase II"/>
    <property type="evidence" value="ECO:0000318"/>
    <property type="project" value="GO_Central"/>
</dbReference>
<keyword evidence="7 10" id="KW-0804">Transcription</keyword>
<dbReference type="InterPro" id="IPR001723">
    <property type="entry name" value="Nuclear_hrmn_rcpt"/>
</dbReference>
<evidence type="ECO:0000256" key="11">
    <source>
        <dbReference type="SAM" id="MobiDB-lite"/>
    </source>
</evidence>
<reference evidence="14" key="3">
    <citation type="submission" date="2025-08" db="UniProtKB">
        <authorList>
            <consortium name="Ensembl"/>
        </authorList>
    </citation>
    <scope>IDENTIFICATION</scope>
</reference>
<feature type="region of interest" description="Disordered" evidence="11">
    <location>
        <begin position="176"/>
        <end position="288"/>
    </location>
</feature>